<dbReference type="STRING" id="112268.A0A182WKX1"/>
<reference evidence="5" key="2">
    <citation type="submission" date="2020-05" db="UniProtKB">
        <authorList>
            <consortium name="EnsemblMetazoa"/>
        </authorList>
    </citation>
    <scope>IDENTIFICATION</scope>
    <source>
        <strain evidence="5">MINIMUS1</strain>
    </source>
</reference>
<feature type="compositionally biased region" description="Polar residues" evidence="2">
    <location>
        <begin position="756"/>
        <end position="777"/>
    </location>
</feature>
<dbReference type="PANTHER" id="PTHR22666">
    <property type="entry name" value="MYB_SANT-LIKE DNA-BINDING DOMAIN-CONTAINING PROTEIN 1"/>
    <property type="match status" value="1"/>
</dbReference>
<dbReference type="PANTHER" id="PTHR22666:SF3">
    <property type="entry name" value="MYB_SANT-LIKE DNA-BINDING DOMAIN-CONTAINING PROTEIN 1"/>
    <property type="match status" value="1"/>
</dbReference>
<dbReference type="GO" id="GO:0008270">
    <property type="term" value="F:zinc ion binding"/>
    <property type="evidence" value="ECO:0007669"/>
    <property type="project" value="UniProtKB-KW"/>
</dbReference>
<feature type="domain" description="C2H2-type" evidence="4">
    <location>
        <begin position="448"/>
        <end position="476"/>
    </location>
</feature>
<dbReference type="GO" id="GO:0045893">
    <property type="term" value="P:positive regulation of DNA-templated transcription"/>
    <property type="evidence" value="ECO:0007669"/>
    <property type="project" value="TreeGrafter"/>
</dbReference>
<feature type="domain" description="C2H2-type" evidence="4">
    <location>
        <begin position="1260"/>
        <end position="1288"/>
    </location>
</feature>
<dbReference type="InterPro" id="IPR026095">
    <property type="entry name" value="Myb/SANT-like_DNA-bd_dom_prot"/>
</dbReference>
<dbReference type="InterPro" id="IPR013087">
    <property type="entry name" value="Znf_C2H2_type"/>
</dbReference>
<keyword evidence="1" id="KW-0863">Zinc-finger</keyword>
<dbReference type="Gene3D" id="1.10.10.60">
    <property type="entry name" value="Homeodomain-like"/>
    <property type="match status" value="1"/>
</dbReference>
<evidence type="ECO:0000313" key="5">
    <source>
        <dbReference type="EnsemblMetazoa" id="AMIN011050-PA"/>
    </source>
</evidence>
<dbReference type="Pfam" id="PF00651">
    <property type="entry name" value="BTB"/>
    <property type="match status" value="2"/>
</dbReference>
<reference evidence="6" key="1">
    <citation type="submission" date="2013-03" db="EMBL/GenBank/DDBJ databases">
        <title>The Genome Sequence of Anopheles minimus MINIMUS1.</title>
        <authorList>
            <consortium name="The Broad Institute Genomics Platform"/>
            <person name="Neafsey D.E."/>
            <person name="Walton C."/>
            <person name="Walker B."/>
            <person name="Young S.K."/>
            <person name="Zeng Q."/>
            <person name="Gargeya S."/>
            <person name="Fitzgerald M."/>
            <person name="Haas B."/>
            <person name="Abouelleil A."/>
            <person name="Allen A.W."/>
            <person name="Alvarado L."/>
            <person name="Arachchi H.M."/>
            <person name="Berlin A.M."/>
            <person name="Chapman S.B."/>
            <person name="Gainer-Dewar J."/>
            <person name="Goldberg J."/>
            <person name="Griggs A."/>
            <person name="Gujja S."/>
            <person name="Hansen M."/>
            <person name="Howarth C."/>
            <person name="Imamovic A."/>
            <person name="Ireland A."/>
            <person name="Larimer J."/>
            <person name="McCowan C."/>
            <person name="Murphy C."/>
            <person name="Pearson M."/>
            <person name="Poon T.W."/>
            <person name="Priest M."/>
            <person name="Roberts A."/>
            <person name="Saif S."/>
            <person name="Shea T."/>
            <person name="Sisk P."/>
            <person name="Sykes S."/>
            <person name="Wortman J."/>
            <person name="Nusbaum C."/>
            <person name="Birren B."/>
        </authorList>
    </citation>
    <scope>NUCLEOTIDE SEQUENCE [LARGE SCALE GENOMIC DNA]</scope>
    <source>
        <strain evidence="6">MINIMUS1</strain>
    </source>
</reference>
<dbReference type="PROSITE" id="PS50157">
    <property type="entry name" value="ZINC_FINGER_C2H2_2"/>
    <property type="match status" value="3"/>
</dbReference>
<protein>
    <recommendedName>
        <fullName evidence="7">BTB domain-containing protein</fullName>
    </recommendedName>
</protein>
<keyword evidence="6" id="KW-1185">Reference proteome</keyword>
<feature type="compositionally biased region" description="Polar residues" evidence="2">
    <location>
        <begin position="961"/>
        <end position="977"/>
    </location>
</feature>
<feature type="compositionally biased region" description="Basic and acidic residues" evidence="2">
    <location>
        <begin position="1023"/>
        <end position="1051"/>
    </location>
</feature>
<feature type="domain" description="C2H2-type" evidence="4">
    <location>
        <begin position="494"/>
        <end position="522"/>
    </location>
</feature>
<feature type="compositionally biased region" description="Acidic residues" evidence="2">
    <location>
        <begin position="362"/>
        <end position="377"/>
    </location>
</feature>
<feature type="region of interest" description="Disordered" evidence="2">
    <location>
        <begin position="928"/>
        <end position="1185"/>
    </location>
</feature>
<dbReference type="InterPro" id="IPR011333">
    <property type="entry name" value="SKP1/BTB/POZ_sf"/>
</dbReference>
<feature type="compositionally biased region" description="Acidic residues" evidence="2">
    <location>
        <begin position="721"/>
        <end position="736"/>
    </location>
</feature>
<dbReference type="GO" id="GO:0016604">
    <property type="term" value="C:nuclear body"/>
    <property type="evidence" value="ECO:0007669"/>
    <property type="project" value="TreeGrafter"/>
</dbReference>
<evidence type="ECO:0000256" key="2">
    <source>
        <dbReference type="SAM" id="MobiDB-lite"/>
    </source>
</evidence>
<feature type="compositionally biased region" description="Basic residues" evidence="2">
    <location>
        <begin position="986"/>
        <end position="1002"/>
    </location>
</feature>
<dbReference type="SMART" id="SM00355">
    <property type="entry name" value="ZnF_C2H2"/>
    <property type="match status" value="4"/>
</dbReference>
<feature type="region of interest" description="Disordered" evidence="2">
    <location>
        <begin position="1218"/>
        <end position="1247"/>
    </location>
</feature>
<feature type="compositionally biased region" description="Basic and acidic residues" evidence="2">
    <location>
        <begin position="383"/>
        <end position="395"/>
    </location>
</feature>
<evidence type="ECO:0000313" key="6">
    <source>
        <dbReference type="Proteomes" id="UP000075920"/>
    </source>
</evidence>
<feature type="region of interest" description="Disordered" evidence="2">
    <location>
        <begin position="352"/>
        <end position="444"/>
    </location>
</feature>
<dbReference type="SUPFAM" id="SSF57667">
    <property type="entry name" value="beta-beta-alpha zinc fingers"/>
    <property type="match status" value="1"/>
</dbReference>
<dbReference type="SUPFAM" id="SSF54695">
    <property type="entry name" value="POZ domain"/>
    <property type="match status" value="2"/>
</dbReference>
<evidence type="ECO:0008006" key="7">
    <source>
        <dbReference type="Google" id="ProtNLM"/>
    </source>
</evidence>
<keyword evidence="1" id="KW-0479">Metal-binding</keyword>
<dbReference type="SMART" id="SM00225">
    <property type="entry name" value="BTB"/>
    <property type="match status" value="2"/>
</dbReference>
<dbReference type="Gene3D" id="3.30.710.10">
    <property type="entry name" value="Potassium Channel Kv1.1, Chain A"/>
    <property type="match status" value="2"/>
</dbReference>
<proteinExistence type="predicted"/>
<dbReference type="InterPro" id="IPR000210">
    <property type="entry name" value="BTB/POZ_dom"/>
</dbReference>
<evidence type="ECO:0000256" key="1">
    <source>
        <dbReference type="PROSITE-ProRule" id="PRU00042"/>
    </source>
</evidence>
<feature type="compositionally biased region" description="Low complexity" evidence="2">
    <location>
        <begin position="410"/>
        <end position="424"/>
    </location>
</feature>
<organism evidence="5 6">
    <name type="scientific">Anopheles minimus</name>
    <dbReference type="NCBI Taxonomy" id="112268"/>
    <lineage>
        <taxon>Eukaryota</taxon>
        <taxon>Metazoa</taxon>
        <taxon>Ecdysozoa</taxon>
        <taxon>Arthropoda</taxon>
        <taxon>Hexapoda</taxon>
        <taxon>Insecta</taxon>
        <taxon>Pterygota</taxon>
        <taxon>Neoptera</taxon>
        <taxon>Endopterygota</taxon>
        <taxon>Diptera</taxon>
        <taxon>Nematocera</taxon>
        <taxon>Culicoidea</taxon>
        <taxon>Culicidae</taxon>
        <taxon>Anophelinae</taxon>
        <taxon>Anopheles</taxon>
    </lineage>
</organism>
<keyword evidence="1" id="KW-0862">Zinc</keyword>
<dbReference type="InterPro" id="IPR044822">
    <property type="entry name" value="Myb_DNA-bind_4"/>
</dbReference>
<name>A0A182WKX1_9DIPT</name>
<accession>A0A182WKX1</accession>
<sequence length="1342" mass="152857">MELSQMYKKKKNRWSISKIELLIDLWAEHYRELKSCRRNDHVFVKMKHKLEKSGCKVTVEDIRIRINNLSAKYRKESMLTLSGGSPSRWPLFNKIHNILSNDAGGLDETVETQEESMEETPESKTKVYQLKCNYRHENIDNFFTDLYFNPRYADVTLVTCHDGETFAIPAHRMVLGNFSMYFANIFDKLNVPQNSNTYIVLPGSISHQTMQILMQYMYTGQSSVPEYNVDDVLRSGELLKIRGFWSESRTGSQQQQSSSMGNKRRAPGAEPRKMHYRQPGTSSQESSEPSRPVAGRSTLTSDLQTEMASDSGTSALDALDEQKRLAIAAIQRDLHASSMRAMAHGAAALFSSSLSDVKQEPTEWDDLDDDNDSDEDVMILPEEAVKSKLAADGKPKPSAQTSQATEHYSLQHQPQPQLLVGPGPENDRQQLPEQSHSSHQQQPIEPSLSCDLCSSCFTNTDHLLQHIISSHGDATEVMRKRNRMAEEETPLNNMRCDFCGKFFTSAVDWAQHVLQVHNDRTAELQQQMAQFSAMIWFSYCDTTMSRRVVRTKNRWTVVQLEFLVAAWEKHYQHLKTGRGHEEIYEMIVEDLKKEGCSDANVKQVRGRIHNLSGKFRKEASEVLRTGIPSQWSLYSKIARFFEYTAPVRFKNLGPPVYDMSEYLDLDLVMAETIERDASNRKRKQREYKRQFELEENSLDIEYEEVEPDEDSVDVHQPDQEEYSDAAQYEDENTVDEFPDRKDAEPARSSEEHAEMQEQSEPEQSVPKQSDQQGSDLDTVSFIDDDERSIVKKSKKQSNQVFHFKSSFRQAVIEDFLSQLYSNQLYADVMLITCHEGVTCVMPAHRMVLANFSEFFSNVLGALKPNTNGNPLTVCLQPDISQPVMQLLLQFMYTGKASVAEDLMGDFLQCAHILRIRGVWSEEVAEFADERNQQPPSEAGGMRNTTDDDVGASSAFDEERSSTSSPVTVIALSQNDSTNDTDERSERSRKRRKKWTKKAKKPRHQSDQESVKSEVSSDIGYDLLRSDTENEDNKREENDEQAKSEKDTDKTTENNPGEEVDGNGHDDDKDLLDEDDLTVDDEDEDEDFGTEYIDTDFDSDTDFDMGSIVDGDSASTVSFPAAITPDPGPEPTSEPETISEMENINHNDRIEQNGIVNGCSPHDVESQKSSPFYEEERLEPETPVTPVKPIVKVQAATKPPNIRRTLQPVPSTATRIQQAVLKQPKSQTPHSSRPERRTSQQSYAIQSTSRSHLQLKVRSVYSCKICGARFNTSDGWVEHVVYTHSNGEQLMDEENNADGHITMLQCDLCNKYLGSEYVWVHHILKKHTERYPHFHEELSMSDE</sequence>
<feature type="compositionally biased region" description="Polar residues" evidence="2">
    <location>
        <begin position="1238"/>
        <end position="1247"/>
    </location>
</feature>
<evidence type="ECO:0000259" key="3">
    <source>
        <dbReference type="PROSITE" id="PS50097"/>
    </source>
</evidence>
<feature type="region of interest" description="Disordered" evidence="2">
    <location>
        <begin position="721"/>
        <end position="781"/>
    </location>
</feature>
<dbReference type="Proteomes" id="UP000075920">
    <property type="component" value="Unassembled WGS sequence"/>
</dbReference>
<feature type="compositionally biased region" description="Basic and acidic residues" evidence="2">
    <location>
        <begin position="737"/>
        <end position="755"/>
    </location>
</feature>
<feature type="domain" description="BTB" evidence="3">
    <location>
        <begin position="826"/>
        <end position="900"/>
    </location>
</feature>
<dbReference type="EnsemblMetazoa" id="AMIN011050-RA">
    <property type="protein sequence ID" value="AMIN011050-PA"/>
    <property type="gene ID" value="AMIN011050"/>
</dbReference>
<evidence type="ECO:0000259" key="4">
    <source>
        <dbReference type="PROSITE" id="PS50157"/>
    </source>
</evidence>
<dbReference type="Pfam" id="PF13837">
    <property type="entry name" value="Myb_DNA-bind_4"/>
    <property type="match status" value="2"/>
</dbReference>
<feature type="compositionally biased region" description="Polar residues" evidence="2">
    <location>
        <begin position="279"/>
        <end position="289"/>
    </location>
</feature>
<dbReference type="VEuPathDB" id="VectorBase:AMIN011050"/>
<feature type="compositionally biased region" description="Acidic residues" evidence="2">
    <location>
        <begin position="1068"/>
        <end position="1102"/>
    </location>
</feature>
<feature type="region of interest" description="Disordered" evidence="2">
    <location>
        <begin position="247"/>
        <end position="298"/>
    </location>
</feature>
<feature type="compositionally biased region" description="Low complexity" evidence="2">
    <location>
        <begin position="431"/>
        <end position="444"/>
    </location>
</feature>
<dbReference type="InterPro" id="IPR036236">
    <property type="entry name" value="Znf_C2H2_sf"/>
</dbReference>
<dbReference type="Gene3D" id="3.30.160.60">
    <property type="entry name" value="Classic Zinc Finger"/>
    <property type="match status" value="2"/>
</dbReference>
<dbReference type="PROSITE" id="PS00028">
    <property type="entry name" value="ZINC_FINGER_C2H2_1"/>
    <property type="match status" value="4"/>
</dbReference>
<feature type="compositionally biased region" description="Polar residues" evidence="2">
    <location>
        <begin position="398"/>
        <end position="408"/>
    </location>
</feature>
<dbReference type="PROSITE" id="PS50097">
    <property type="entry name" value="BTB"/>
    <property type="match status" value="2"/>
</dbReference>
<feature type="domain" description="BTB" evidence="3">
    <location>
        <begin position="153"/>
        <end position="226"/>
    </location>
</feature>